<gene>
    <name evidence="14" type="ORF">E8A74_09045</name>
</gene>
<accession>A0A4U1JFU0</accession>
<comment type="caution">
    <text evidence="14">The sequence shown here is derived from an EMBL/GenBank/DDBJ whole genome shotgun (WGS) entry which is preliminary data.</text>
</comment>
<dbReference type="GO" id="GO:0009279">
    <property type="term" value="C:cell outer membrane"/>
    <property type="evidence" value="ECO:0007669"/>
    <property type="project" value="UniProtKB-SubCell"/>
</dbReference>
<evidence type="ECO:0000259" key="12">
    <source>
        <dbReference type="Pfam" id="PF03544"/>
    </source>
</evidence>
<evidence type="ECO:0000313" key="15">
    <source>
        <dbReference type="Proteomes" id="UP000309215"/>
    </source>
</evidence>
<dbReference type="PANTHER" id="PTHR30069">
    <property type="entry name" value="TONB-DEPENDENT OUTER MEMBRANE RECEPTOR"/>
    <property type="match status" value="1"/>
</dbReference>
<dbReference type="Pfam" id="PF03544">
    <property type="entry name" value="TonB_C"/>
    <property type="match status" value="1"/>
</dbReference>
<dbReference type="AlphaFoldDB" id="A0A4U1JFU0"/>
<evidence type="ECO:0000256" key="7">
    <source>
        <dbReference type="ARBA" id="ARBA00022989"/>
    </source>
</evidence>
<dbReference type="NCBIfam" id="TIGR01352">
    <property type="entry name" value="tonB_Cterm"/>
    <property type="match status" value="1"/>
</dbReference>
<evidence type="ECO:0000256" key="11">
    <source>
        <dbReference type="SAM" id="SignalP"/>
    </source>
</evidence>
<evidence type="ECO:0000256" key="5">
    <source>
        <dbReference type="ARBA" id="ARBA00022692"/>
    </source>
</evidence>
<reference evidence="14 15" key="1">
    <citation type="submission" date="2019-04" db="EMBL/GenBank/DDBJ databases">
        <authorList>
            <person name="Li Y."/>
            <person name="Wang J."/>
        </authorList>
    </citation>
    <scope>NUCLEOTIDE SEQUENCE [LARGE SCALE GENOMIC DNA]</scope>
    <source>
        <strain evidence="14 15">DSM 14668</strain>
    </source>
</reference>
<evidence type="ECO:0000256" key="10">
    <source>
        <dbReference type="SAM" id="MobiDB-lite"/>
    </source>
</evidence>
<feature type="compositionally biased region" description="Basic and acidic residues" evidence="10">
    <location>
        <begin position="145"/>
        <end position="154"/>
    </location>
</feature>
<organism evidence="14 15">
    <name type="scientific">Polyangium fumosum</name>
    <dbReference type="NCBI Taxonomy" id="889272"/>
    <lineage>
        <taxon>Bacteria</taxon>
        <taxon>Pseudomonadati</taxon>
        <taxon>Myxococcota</taxon>
        <taxon>Polyangia</taxon>
        <taxon>Polyangiales</taxon>
        <taxon>Polyangiaceae</taxon>
        <taxon>Polyangium</taxon>
    </lineage>
</organism>
<evidence type="ECO:0000259" key="13">
    <source>
        <dbReference type="Pfam" id="PF07715"/>
    </source>
</evidence>
<protein>
    <submittedName>
        <fullName evidence="14">TonB family protein</fullName>
    </submittedName>
</protein>
<evidence type="ECO:0000256" key="6">
    <source>
        <dbReference type="ARBA" id="ARBA00022729"/>
    </source>
</evidence>
<dbReference type="InterPro" id="IPR037682">
    <property type="entry name" value="TonB_C"/>
</dbReference>
<evidence type="ECO:0000256" key="9">
    <source>
        <dbReference type="ARBA" id="ARBA00023237"/>
    </source>
</evidence>
<proteinExistence type="predicted"/>
<dbReference type="GO" id="GO:0044718">
    <property type="term" value="P:siderophore transmembrane transport"/>
    <property type="evidence" value="ECO:0007669"/>
    <property type="project" value="TreeGrafter"/>
</dbReference>
<sequence>MKRASLKPPLIFSTFLLLAAPPARADEPPQPAPAPPAAAPPAAPVLVPPRPLAALEAAYPTEPGLTGEADVVLDVTVAADGSVKEARIVSGDAPFTDAASGAAPEWRFEPATRNGKPIPARIRVLVHFTPPAPPAEEETPPAAEEGAHPKDGTPGKKPTATPKPAGPAPIEVLALGERRAAGTSSLGRAEVRVLPGAFGDPFRAIESLPGVTPIFSGLPFFYIRGAPPGNVGYFLDNVRVPYLYHLALGPSVVNPAIVDRVDLYPGGYPAQFGRFAGGIVSGETTKPKGELHGEANIRVFDAGAMVEAPIGDRATVMAGGRFSYTAAALSLLAPDTTLNYWDYQARATFDVTPTDRLTLFAFGAHDYLGAKVDDVEQGLFDVQFHRIDLRYDKDVSSRTRLRQAVSFGYDRTAVGGQEGIFARDFLLSARSQILHRRNESMLFRAGVDANFDYYDLVVGGDEDEEAAQNQQSLLDQFFPPRQDIAVGFYADAVLDTGRGIEFTPGARVDLWGSGGVTAISADVRLAMKVPIVPRLKLVSAMGLAHQPPGFVLPIPGLSIGKLAGGLQRSVQTSTGLDVKLPFGFEATGTFFLNGFFNMADALDSVGRTVNGGGGGPGGPGGGPGGPGGPGGAPPQDDDDGSSVISDRSLGTAVGLEIYIRRKLTERLGGYISYTLSRSSRSIGFSSGPAQFDRTHVLNGAVSWEAGKGWRLGSRVVFYTGLPIAAADAAIWGKSRTDPFFRIDARIEKRWNLKKRGWVSFVIEMLNATLSTEQTGVSCGPTECEAQEIGPVTVPSIGVEGGL</sequence>
<feature type="compositionally biased region" description="Gly residues" evidence="10">
    <location>
        <begin position="609"/>
        <end position="630"/>
    </location>
</feature>
<evidence type="ECO:0000256" key="8">
    <source>
        <dbReference type="ARBA" id="ARBA00023136"/>
    </source>
</evidence>
<dbReference type="PANTHER" id="PTHR30069:SF29">
    <property type="entry name" value="HEMOGLOBIN AND HEMOGLOBIN-HAPTOGLOBIN-BINDING PROTEIN 1-RELATED"/>
    <property type="match status" value="1"/>
</dbReference>
<keyword evidence="4" id="KW-1134">Transmembrane beta strand</keyword>
<keyword evidence="6 11" id="KW-0732">Signal</keyword>
<dbReference type="InterPro" id="IPR036942">
    <property type="entry name" value="Beta-barrel_TonB_sf"/>
</dbReference>
<keyword evidence="9" id="KW-0998">Cell outer membrane</keyword>
<evidence type="ECO:0000256" key="2">
    <source>
        <dbReference type="ARBA" id="ARBA00004571"/>
    </source>
</evidence>
<keyword evidence="7" id="KW-1133">Transmembrane helix</keyword>
<feature type="chain" id="PRO_5020561537" evidence="11">
    <location>
        <begin position="26"/>
        <end position="802"/>
    </location>
</feature>
<dbReference type="Proteomes" id="UP000309215">
    <property type="component" value="Unassembled WGS sequence"/>
</dbReference>
<dbReference type="InterPro" id="IPR006260">
    <property type="entry name" value="TonB/TolA_C"/>
</dbReference>
<dbReference type="InterPro" id="IPR012910">
    <property type="entry name" value="Plug_dom"/>
</dbReference>
<feature type="region of interest" description="Disordered" evidence="10">
    <location>
        <begin position="23"/>
        <end position="43"/>
    </location>
</feature>
<evidence type="ECO:0000256" key="3">
    <source>
        <dbReference type="ARBA" id="ARBA00022448"/>
    </source>
</evidence>
<dbReference type="SUPFAM" id="SSF56935">
    <property type="entry name" value="Porins"/>
    <property type="match status" value="1"/>
</dbReference>
<dbReference type="Gene3D" id="3.30.1150.10">
    <property type="match status" value="1"/>
</dbReference>
<dbReference type="EMBL" id="SSMQ01000007">
    <property type="protein sequence ID" value="TKD10153.1"/>
    <property type="molecule type" value="Genomic_DNA"/>
</dbReference>
<evidence type="ECO:0000313" key="14">
    <source>
        <dbReference type="EMBL" id="TKD10153.1"/>
    </source>
</evidence>
<keyword evidence="8" id="KW-0472">Membrane</keyword>
<feature type="compositionally biased region" description="Pro residues" evidence="10">
    <location>
        <begin position="28"/>
        <end position="43"/>
    </location>
</feature>
<feature type="domain" description="TonB C-terminal" evidence="12">
    <location>
        <begin position="68"/>
        <end position="129"/>
    </location>
</feature>
<dbReference type="GO" id="GO:0015344">
    <property type="term" value="F:siderophore uptake transmembrane transporter activity"/>
    <property type="evidence" value="ECO:0007669"/>
    <property type="project" value="TreeGrafter"/>
</dbReference>
<comment type="subcellular location">
    <subcellularLocation>
        <location evidence="2">Cell outer membrane</location>
        <topology evidence="2">Multi-pass membrane protein</topology>
    </subcellularLocation>
    <subcellularLocation>
        <location evidence="1">Membrane</location>
        <topology evidence="1">Single-pass membrane protein</topology>
    </subcellularLocation>
</comment>
<feature type="domain" description="TonB-dependent receptor plug" evidence="13">
    <location>
        <begin position="203"/>
        <end position="278"/>
    </location>
</feature>
<feature type="region of interest" description="Disordered" evidence="10">
    <location>
        <begin position="609"/>
        <end position="646"/>
    </location>
</feature>
<keyword evidence="15" id="KW-1185">Reference proteome</keyword>
<name>A0A4U1JFU0_9BACT</name>
<evidence type="ECO:0000256" key="1">
    <source>
        <dbReference type="ARBA" id="ARBA00004167"/>
    </source>
</evidence>
<dbReference type="Pfam" id="PF07715">
    <property type="entry name" value="Plug"/>
    <property type="match status" value="1"/>
</dbReference>
<dbReference type="SUPFAM" id="SSF74653">
    <property type="entry name" value="TolA/TonB C-terminal domain"/>
    <property type="match status" value="1"/>
</dbReference>
<dbReference type="Gene3D" id="2.40.170.20">
    <property type="entry name" value="TonB-dependent receptor, beta-barrel domain"/>
    <property type="match status" value="1"/>
</dbReference>
<evidence type="ECO:0000256" key="4">
    <source>
        <dbReference type="ARBA" id="ARBA00022452"/>
    </source>
</evidence>
<dbReference type="OrthoDB" id="607931at2"/>
<dbReference type="InterPro" id="IPR039426">
    <property type="entry name" value="TonB-dep_rcpt-like"/>
</dbReference>
<feature type="region of interest" description="Disordered" evidence="10">
    <location>
        <begin position="130"/>
        <end position="168"/>
    </location>
</feature>
<keyword evidence="3" id="KW-0813">Transport</keyword>
<feature type="signal peptide" evidence="11">
    <location>
        <begin position="1"/>
        <end position="25"/>
    </location>
</feature>
<keyword evidence="5" id="KW-0812">Transmembrane</keyword>